<dbReference type="Proteomes" id="UP000000692">
    <property type="component" value="Chromosome"/>
</dbReference>
<dbReference type="OrthoDB" id="9802264at2"/>
<proteinExistence type="inferred from homology"/>
<dbReference type="GO" id="GO:0016887">
    <property type="term" value="F:ATP hydrolysis activity"/>
    <property type="evidence" value="ECO:0007669"/>
    <property type="project" value="InterPro"/>
</dbReference>
<dbReference type="GO" id="GO:0005524">
    <property type="term" value="F:ATP binding"/>
    <property type="evidence" value="ECO:0007669"/>
    <property type="project" value="UniProtKB-KW"/>
</dbReference>
<evidence type="ECO:0000256" key="4">
    <source>
        <dbReference type="ARBA" id="ARBA00022840"/>
    </source>
</evidence>
<dbReference type="Gene3D" id="3.40.50.300">
    <property type="entry name" value="P-loop containing nucleotide triphosphate hydrolases"/>
    <property type="match status" value="1"/>
</dbReference>
<keyword evidence="2" id="KW-0813">Transport</keyword>
<evidence type="ECO:0000256" key="2">
    <source>
        <dbReference type="ARBA" id="ARBA00022448"/>
    </source>
</evidence>
<dbReference type="EMBL" id="CP002018">
    <property type="protein sequence ID" value="AEM40973.1"/>
    <property type="molecule type" value="Genomic_DNA"/>
</dbReference>
<dbReference type="SUPFAM" id="SSF52540">
    <property type="entry name" value="P-loop containing nucleoside triphosphate hydrolases"/>
    <property type="match status" value="1"/>
</dbReference>
<dbReference type="eggNOG" id="COG1116">
    <property type="taxonomic scope" value="Bacteria"/>
</dbReference>
<evidence type="ECO:0000259" key="5">
    <source>
        <dbReference type="PROSITE" id="PS50893"/>
    </source>
</evidence>
<comment type="similarity">
    <text evidence="1">Belongs to the ABC transporter superfamily.</text>
</comment>
<dbReference type="InterPro" id="IPR050166">
    <property type="entry name" value="ABC_transporter_ATP-bind"/>
</dbReference>
<dbReference type="PANTHER" id="PTHR42788:SF19">
    <property type="entry name" value="ALIPHATIC SULFONATES IMPORT ATP-BINDING PROTEIN SSUB 2"/>
    <property type="match status" value="1"/>
</dbReference>
<feature type="domain" description="ABC transporter" evidence="5">
    <location>
        <begin position="13"/>
        <end position="252"/>
    </location>
</feature>
<dbReference type="CDD" id="cd03293">
    <property type="entry name" value="ABC_NrtD_SsuB_transporters"/>
    <property type="match status" value="1"/>
</dbReference>
<dbReference type="PROSITE" id="PS00211">
    <property type="entry name" value="ABC_TRANSPORTER_1"/>
    <property type="match status" value="1"/>
</dbReference>
<reference evidence="6 7" key="1">
    <citation type="journal article" date="2011" name="J. Bacteriol.">
        <title>Complete genome sequence of the industrial strain Ketogulonicigenium vulgare WSH-001.</title>
        <authorList>
            <person name="Liu L."/>
            <person name="Li Y."/>
            <person name="Zhang J."/>
            <person name="Zhou Z."/>
            <person name="Liu J."/>
            <person name="Li X."/>
            <person name="Zhou J."/>
            <person name="Du G."/>
            <person name="Wang L."/>
            <person name="Chen J."/>
        </authorList>
    </citation>
    <scope>NUCLEOTIDE SEQUENCE [LARGE SCALE GENOMIC DNA]</scope>
    <source>
        <strain evidence="6 7">WSH-001</strain>
    </source>
</reference>
<dbReference type="Pfam" id="PF00005">
    <property type="entry name" value="ABC_tran"/>
    <property type="match status" value="1"/>
</dbReference>
<dbReference type="InterPro" id="IPR003593">
    <property type="entry name" value="AAA+_ATPase"/>
</dbReference>
<keyword evidence="7" id="KW-1185">Reference proteome</keyword>
<evidence type="ECO:0000256" key="1">
    <source>
        <dbReference type="ARBA" id="ARBA00005417"/>
    </source>
</evidence>
<dbReference type="InterPro" id="IPR003439">
    <property type="entry name" value="ABC_transporter-like_ATP-bd"/>
</dbReference>
<dbReference type="HOGENOM" id="CLU_000604_1_22_5"/>
<dbReference type="PROSITE" id="PS50893">
    <property type="entry name" value="ABC_TRANSPORTER_2"/>
    <property type="match status" value="1"/>
</dbReference>
<evidence type="ECO:0000256" key="3">
    <source>
        <dbReference type="ARBA" id="ARBA00022741"/>
    </source>
</evidence>
<organism evidence="6 7">
    <name type="scientific">Ketogulonicigenium vulgare (strain WSH-001)</name>
    <dbReference type="NCBI Taxonomy" id="759362"/>
    <lineage>
        <taxon>Bacteria</taxon>
        <taxon>Pseudomonadati</taxon>
        <taxon>Pseudomonadota</taxon>
        <taxon>Alphaproteobacteria</taxon>
        <taxon>Rhodobacterales</taxon>
        <taxon>Roseobacteraceae</taxon>
        <taxon>Ketogulonicigenium</taxon>
    </lineage>
</organism>
<name>F9Y6V6_KETVW</name>
<accession>F9Y6V6</accession>
<sequence length="273" mass="29840">MHDGVSADSGQKIAIHNLSKTYTRGDQTVRALSDVNLSFSEGTFVTLFGPSGCGKTTLLRILAGLETHDSGDVSLFGETPQQATRAKNIAWVPQSAALLPWLSIRANVKLSQMVNRAADHLAGVRKRLPEDADQVLADLGLADFADARPAQLSGGMRQRAAIARGFVQGAPLMLMDEPFSALDELTRDAVRLRLLDVWERKRKTVIFVTHSALEAVLLSDKVVVMTPRPGRVHAVVDIDLPRPRGRAVLDSPEFAAKVREVQHILRQGWEADE</sequence>
<evidence type="ECO:0000313" key="6">
    <source>
        <dbReference type="EMBL" id="AEM40973.1"/>
    </source>
</evidence>
<gene>
    <name evidence="6" type="ordered locus">KVU_1134</name>
</gene>
<keyword evidence="3" id="KW-0547">Nucleotide-binding</keyword>
<dbReference type="InterPro" id="IPR027417">
    <property type="entry name" value="P-loop_NTPase"/>
</dbReference>
<dbReference type="RefSeq" id="WP_013384438.1">
    <property type="nucleotide sequence ID" value="NC_017384.1"/>
</dbReference>
<dbReference type="KEGG" id="kvl:KVU_1134"/>
<dbReference type="AlphaFoldDB" id="F9Y6V6"/>
<dbReference type="PANTHER" id="PTHR42788">
    <property type="entry name" value="TAURINE IMPORT ATP-BINDING PROTEIN-RELATED"/>
    <property type="match status" value="1"/>
</dbReference>
<dbReference type="InterPro" id="IPR017871">
    <property type="entry name" value="ABC_transporter-like_CS"/>
</dbReference>
<keyword evidence="4" id="KW-0067">ATP-binding</keyword>
<evidence type="ECO:0000313" key="7">
    <source>
        <dbReference type="Proteomes" id="UP000000692"/>
    </source>
</evidence>
<dbReference type="SMART" id="SM00382">
    <property type="entry name" value="AAA"/>
    <property type="match status" value="1"/>
</dbReference>
<protein>
    <submittedName>
        <fullName evidence="6">ABC-type nitrate/sulfonate/bicarbonate transport system, ATPase component</fullName>
    </submittedName>
</protein>